<dbReference type="eggNOG" id="ENOG50309IS">
    <property type="taxonomic scope" value="Bacteria"/>
</dbReference>
<organism evidence="1 2">
    <name type="scientific">Lactobacillus psittaci DSM 15354</name>
    <dbReference type="NCBI Taxonomy" id="1122152"/>
    <lineage>
        <taxon>Bacteria</taxon>
        <taxon>Bacillati</taxon>
        <taxon>Bacillota</taxon>
        <taxon>Bacilli</taxon>
        <taxon>Lactobacillales</taxon>
        <taxon>Lactobacillaceae</taxon>
        <taxon>Lactobacillus</taxon>
    </lineage>
</organism>
<dbReference type="AlphaFoldDB" id="A0A0R1S0H4"/>
<sequence>MRFLPRYVKVGAGGGEIDWKDALKNLRADDILLLEPGFYELGQGLDLCDVTIKGMGSSPDDTKLTGHISVSSDSRYVTLENLALESNTDHNALFIPPDADTYLTLRGVIVKTSNSDTAALALNGRCTVELYSSQVINGSISFFENSDFRLEMNDSIIDYPSKEFCALAIEGRGTAILNNSEVRGSLNTFSNSNIELVVNNTIMTYLYLNGQTWINMLDSVVTSKDDNAMGASEKVWLNITNSKVLGGMYLDQEVKGMLQNCQADRLMAVGQTKITMANSIFNSHVDIQDEACIDANKSIFNGSEEFEFFLAVSGNGNFIGHDIVINPNSAVLAVKDNAIMRANILASNQVQVDVECSNRNNVSILGLRWNAKS</sequence>
<keyword evidence="2" id="KW-1185">Reference proteome</keyword>
<comment type="caution">
    <text evidence="1">The sequence shown here is derived from an EMBL/GenBank/DDBJ whole genome shotgun (WGS) entry which is preliminary data.</text>
</comment>
<dbReference type="InterPro" id="IPR012332">
    <property type="entry name" value="Autotransporter_pectin_lyase_C"/>
</dbReference>
<gene>
    <name evidence="1" type="ORF">FC23_GL001307</name>
</gene>
<dbReference type="STRING" id="1122152.GCA_000425905_01161"/>
<dbReference type="Proteomes" id="UP000051931">
    <property type="component" value="Unassembled WGS sequence"/>
</dbReference>
<evidence type="ECO:0000313" key="1">
    <source>
        <dbReference type="EMBL" id="KRL62685.1"/>
    </source>
</evidence>
<dbReference type="SUPFAM" id="SSF51126">
    <property type="entry name" value="Pectin lyase-like"/>
    <property type="match status" value="1"/>
</dbReference>
<proteinExistence type="predicted"/>
<name>A0A0R1S0H4_9LACO</name>
<protein>
    <submittedName>
        <fullName evidence="1">Uncharacterized protein</fullName>
    </submittedName>
</protein>
<accession>A0A0R1S0H4</accession>
<dbReference type="Gene3D" id="2.160.20.20">
    <property type="match status" value="1"/>
</dbReference>
<dbReference type="InterPro" id="IPR011050">
    <property type="entry name" value="Pectin_lyase_fold/virulence"/>
</dbReference>
<dbReference type="PATRIC" id="fig|1122152.4.peg.1342"/>
<reference evidence="1 2" key="1">
    <citation type="journal article" date="2015" name="Genome Announc.">
        <title>Expanding the biotechnology potential of lactobacilli through comparative genomics of 213 strains and associated genera.</title>
        <authorList>
            <person name="Sun Z."/>
            <person name="Harris H.M."/>
            <person name="McCann A."/>
            <person name="Guo C."/>
            <person name="Argimon S."/>
            <person name="Zhang W."/>
            <person name="Yang X."/>
            <person name="Jeffery I.B."/>
            <person name="Cooney J.C."/>
            <person name="Kagawa T.F."/>
            <person name="Liu W."/>
            <person name="Song Y."/>
            <person name="Salvetti E."/>
            <person name="Wrobel A."/>
            <person name="Rasinkangas P."/>
            <person name="Parkhill J."/>
            <person name="Rea M.C."/>
            <person name="O'Sullivan O."/>
            <person name="Ritari J."/>
            <person name="Douillard F.P."/>
            <person name="Paul Ross R."/>
            <person name="Yang R."/>
            <person name="Briner A.E."/>
            <person name="Felis G.E."/>
            <person name="de Vos W.M."/>
            <person name="Barrangou R."/>
            <person name="Klaenhammer T.R."/>
            <person name="Caufield P.W."/>
            <person name="Cui Y."/>
            <person name="Zhang H."/>
            <person name="O'Toole P.W."/>
        </authorList>
    </citation>
    <scope>NUCLEOTIDE SEQUENCE [LARGE SCALE GENOMIC DNA]</scope>
    <source>
        <strain evidence="1 2">DSM 15354</strain>
    </source>
</reference>
<dbReference type="EMBL" id="AZFB01000008">
    <property type="protein sequence ID" value="KRL62685.1"/>
    <property type="molecule type" value="Genomic_DNA"/>
</dbReference>
<evidence type="ECO:0000313" key="2">
    <source>
        <dbReference type="Proteomes" id="UP000051931"/>
    </source>
</evidence>